<evidence type="ECO:0008006" key="4">
    <source>
        <dbReference type="Google" id="ProtNLM"/>
    </source>
</evidence>
<proteinExistence type="predicted"/>
<evidence type="ECO:0000313" key="2">
    <source>
        <dbReference type="EMBL" id="MCQ6957541.1"/>
    </source>
</evidence>
<accession>A0ABT1SYW3</accession>
<keyword evidence="1" id="KW-0812">Transmembrane</keyword>
<protein>
    <recommendedName>
        <fullName evidence="4">PA14 domain-containing protein</fullName>
    </recommendedName>
</protein>
<reference evidence="2 3" key="1">
    <citation type="submission" date="2022-07" db="EMBL/GenBank/DDBJ databases">
        <title>Mucilaginibacter sp. JC4.</title>
        <authorList>
            <person name="Le V."/>
            <person name="Ko S.-R."/>
            <person name="Ahn C.-Y."/>
            <person name="Oh H.-M."/>
        </authorList>
    </citation>
    <scope>NUCLEOTIDE SEQUENCE [LARGE SCALE GENOMIC DNA]</scope>
    <source>
        <strain evidence="2 3">JC4</strain>
    </source>
</reference>
<evidence type="ECO:0000256" key="1">
    <source>
        <dbReference type="SAM" id="Phobius"/>
    </source>
</evidence>
<evidence type="ECO:0000313" key="3">
    <source>
        <dbReference type="Proteomes" id="UP001204376"/>
    </source>
</evidence>
<keyword evidence="1" id="KW-0472">Membrane</keyword>
<sequence length="2232" mass="246139">MQYKFINRRRKYIAVMFLAIWLVDMGIPVSVYALTSGPAQPEAQSFQQAGVSDMVDLQTGDFKYNIPLIDIDGYPLNLSYQAGAGMEDEASWVGLGWTLNTGAINRQVRGVPDDMSGDIVETDHYTKPMITVGGNFSSKTEAFGNALFKVTGSLSVGIYSNNYTGYGAQLNANAGVSPAASIGGLFTGSLGLGITSDSQKGVDASPFASLAIYDNATGKAVEHQGLSASLGYNTRSGMKSLSLGAAFGSKVQFINPGLNHSYNTEPVNPKIQVPYKNTSGSFTVSGGLDDFGIFGGGGITGYKTVREVAKPALFTPTYGLLYAENGKDREDAVMDFIRENENPVIPELPNLAVPIQMPDMFSFTNQVSSGQFRLYRGGSGIFFDNRVDDISDTNTGGLDFGGSFSAIHVGVNYFKQDSRSTTHKWTQNNNYRSKGDFQNNDFINPLKENAHFKVLGEIAPQDAGLTLKMNGTLPVKVKLNEGDYRAESFFSGSNDLGAGLVKTSRQPRATSVSYLTAAEANTNGLETTIKNYKLIDINSTIDIAAKPKLIKAYPRVDPQLSEVGGNVADYPASAESPADADGFPARKGHHISEMTVTDKSGKRMVYGLPVYNVKQNEYSFALDKGYAVTGVNRTSYPGRNKGVDHYYHKETKPPYATSFLLTAVLSPDYTDKTGDGVSDDDQGTAVKFNYSRLSYLYNWRTPFAGANINRGLLADPDDDKGSVILGRKEIWYVSSIESKTKIAYFITEDRQDALGAQADWSVGGKDDNQKLKRLKEIRLYSKADMSRPIKVVKFSYDYTLCANVPNFTGETTSGNGKLTLKKVWFEYQNSPRGLSFPYRFTYNNTKGYQEMAMDRWGMYKEQTENGGGMTNEEYPYANQNSRSTVDENAALWQLTAVSLPTGGQINVNYEADDYMFVQDRKAMAMYSISGLVNSSGALLPDPNADGYLYNAQGIRVSLPASKMPPDGQDITAWFKKNFLNGSDYLYTKMNVDMKTKNDLSVVNSHDFVPAYIQVTNVTKATDGTNGLNIFMARYTENGINTNTIMLAALQRLKNEYPRFAYPGYQQKDKATASSSILSIISAVINAASNFGELFENFYQTANNNHYATKVDLNKSFIRLAKYNGYEISPGQEVIAKTGGGARVKSIYITDNWNPDGSQTDRTAQYGQVFDYTKVENGLLISTGVAAYEPGIGNDENPFKMPVPYIQKIKGGIDNYMDLEEPFGESVFPAPSVTYSRVTVRDLGKNGSASTVKSDYYTVNDFYTGRDYPVKVNALQPERYAPVKGSLFSLIETFSDSELIMSQGYSIELNDMNGKLRSTRIYNNAGAEISATEYFYKSTPTGSGTQKLNNLVKVVKPGGTVVDGVLGQDIELYTDFREQETVNLGTAVNTGAETLNLGIFWAFLVHLPIKRNDDYRLFRSACAFKVVQSYGILEKVVKTQNGSSITTENIAFDGVTGDPLITRTQNEFKRDIFTMRIPAYWAYEGMSAAYQTVGLLFGPLTASASGEIPVNSYAFFKSGDEFIDMQVDETDTPTNMPRFGNHYWVVEQNRSGVIKKYIMNRYGQIQTGFSSKLVKIIRSGARNILDADITQLVSLNNPIAGGALQLVGKNDLTSALKVINASVTTYDETWATEMPDIHAFDANSGDDFSVPAGTVKQEQAGTYPIVYYNNTVNPPFMPLSSSLKAIVDRSNTRSISRSRSSGVNLLGLFSKFWVPHDGTYQIVTSVVGSGFKIRFDDNCSTAAWNYDLMNQGAMQRKYSVSPKYLNKGYHDLRIELPSVGTPHPDEDYAYLEILDNDAATIANNQNGELLVSIFSTQELVGDNPNTIVYLNKSGVSAPFYKSIYNDGFDTPYSPCTVPVTSINPYIYGYAGNWKPYKTKVLQKDRLYKTITDGAPGLVNVKDAGYINGFYSYWFCEQVANNPKWLQNLDLAAERWTTANTVTIYDKYGQQTENVDALNRYSAALFDFNGELPAAVASNARNREIFAASFEDGYFKIGGANYVDASPVIQFQRANITNSNLNALLRQGVSHSGNYSVIVPAGGITLKTVSYADLEQKSFPYFEFNAKNEFIKNPNAKYPIGFQPTPANGGKYLFTAWVKDNDVYNKQATGITLLKNLSNVPLTVRAVVEDWKLVEGVFEITTLYQNDVNIDIQPVGTGPVYIDDIRIHPIASQMKTYAYDDKSMRLMAELDENGFATFYEYDSQGQLARVKKETERGIVTLKESKSSYVKSVAP</sequence>
<keyword evidence="1" id="KW-1133">Transmembrane helix</keyword>
<feature type="transmembrane region" description="Helical" evidence="1">
    <location>
        <begin position="12"/>
        <end position="34"/>
    </location>
</feature>
<gene>
    <name evidence="2" type="ORF">NPE20_06220</name>
</gene>
<comment type="caution">
    <text evidence="2">The sequence shown here is derived from an EMBL/GenBank/DDBJ whole genome shotgun (WGS) entry which is preliminary data.</text>
</comment>
<name>A0ABT1SYW3_9SPHI</name>
<keyword evidence="3" id="KW-1185">Reference proteome</keyword>
<organism evidence="2 3">
    <name type="scientific">Mucilaginibacter aquariorum</name>
    <dbReference type="NCBI Taxonomy" id="2967225"/>
    <lineage>
        <taxon>Bacteria</taxon>
        <taxon>Pseudomonadati</taxon>
        <taxon>Bacteroidota</taxon>
        <taxon>Sphingobacteriia</taxon>
        <taxon>Sphingobacteriales</taxon>
        <taxon>Sphingobacteriaceae</taxon>
        <taxon>Mucilaginibacter</taxon>
    </lineage>
</organism>
<dbReference type="Proteomes" id="UP001204376">
    <property type="component" value="Unassembled WGS sequence"/>
</dbReference>
<dbReference type="EMBL" id="JANHOH010000001">
    <property type="protein sequence ID" value="MCQ6957541.1"/>
    <property type="molecule type" value="Genomic_DNA"/>
</dbReference>